<evidence type="ECO:0000259" key="4">
    <source>
        <dbReference type="PROSITE" id="PS50052"/>
    </source>
</evidence>
<accession>A0A367CDC1</accession>
<reference evidence="5 6" key="1">
    <citation type="submission" date="2015-06" db="EMBL/GenBank/DDBJ databases">
        <title>The Genome Sequence of Enterococcus durans 4EA1.</title>
        <authorList>
            <consortium name="The Broad Institute Genomics Platform"/>
            <consortium name="The Broad Institute Genome Sequencing Center for Infectious Disease"/>
            <person name="Earl A.M."/>
            <person name="Van Tyne D."/>
            <person name="Lebreton F."/>
            <person name="Saavedra J.T."/>
            <person name="Gilmore M.S."/>
            <person name="Manson Mcguire A."/>
            <person name="Clock S."/>
            <person name="Crupain M."/>
            <person name="Rangan U."/>
            <person name="Young S."/>
            <person name="Abouelleil A."/>
            <person name="Cao P."/>
            <person name="Chapman S.B."/>
            <person name="Griggs A."/>
            <person name="Priest M."/>
            <person name="Shea T."/>
            <person name="Wortman J."/>
            <person name="Nusbaum C."/>
            <person name="Birren B."/>
        </authorList>
    </citation>
    <scope>NUCLEOTIDE SEQUENCE [LARGE SCALE GENOMIC DNA]</scope>
    <source>
        <strain evidence="5 6">4EA1</strain>
    </source>
</reference>
<dbReference type="SUPFAM" id="SSF52540">
    <property type="entry name" value="P-loop containing nucleoside triphosphate hydrolases"/>
    <property type="match status" value="1"/>
</dbReference>
<dbReference type="CDD" id="cd00071">
    <property type="entry name" value="GMPK"/>
    <property type="match status" value="1"/>
</dbReference>
<evidence type="ECO:0000256" key="2">
    <source>
        <dbReference type="ARBA" id="ARBA00022679"/>
    </source>
</evidence>
<dbReference type="RefSeq" id="WP_113845608.1">
    <property type="nucleotide sequence ID" value="NZ_LEPB01000004.1"/>
</dbReference>
<dbReference type="Gene3D" id="3.40.50.300">
    <property type="entry name" value="P-loop containing nucleotide triphosphate hydrolases"/>
    <property type="match status" value="1"/>
</dbReference>
<evidence type="ECO:0000256" key="3">
    <source>
        <dbReference type="ARBA" id="ARBA00048594"/>
    </source>
</evidence>
<sequence>MNKCYVFIGPSGSGKTSIAEKIFRQDQKIITYTTRRPRAEEQNQKDYYFVSPEEFNQMINDRAFVEWDEYAGNKYGSSKEEITQKLVQDDCYTILTAPGFWAVHAVFGEKIQPVFVTISHTKLEERLRSRGDSDTQINQRLALFQKDLEELIALQKLPKLICLTNDGNLSDAVTQFYAQLN</sequence>
<evidence type="ECO:0000313" key="6">
    <source>
        <dbReference type="Proteomes" id="UP000252797"/>
    </source>
</evidence>
<dbReference type="PROSITE" id="PS50052">
    <property type="entry name" value="GUANYLATE_KINASE_2"/>
    <property type="match status" value="1"/>
</dbReference>
<dbReference type="InterPro" id="IPR008144">
    <property type="entry name" value="Guanylate_kin-like_dom"/>
</dbReference>
<dbReference type="PANTHER" id="PTHR23117:SF18">
    <property type="entry name" value="LEUCINE-RICH REPEAT AND GUANYLATE KINASE DOMAIN-CONTAINING PROTEIN"/>
    <property type="match status" value="1"/>
</dbReference>
<evidence type="ECO:0000313" key="5">
    <source>
        <dbReference type="EMBL" id="RCA10649.1"/>
    </source>
</evidence>
<dbReference type="Proteomes" id="UP000252797">
    <property type="component" value="Unassembled WGS sequence"/>
</dbReference>
<feature type="domain" description="Guanylate kinase-like" evidence="4">
    <location>
        <begin position="2"/>
        <end position="181"/>
    </location>
</feature>
<dbReference type="EMBL" id="LEPB01000004">
    <property type="protein sequence ID" value="RCA10649.1"/>
    <property type="molecule type" value="Genomic_DNA"/>
</dbReference>
<protein>
    <recommendedName>
        <fullName evidence="4">Guanylate kinase-like domain-containing protein</fullName>
    </recommendedName>
</protein>
<keyword evidence="2" id="KW-0808">Transferase</keyword>
<dbReference type="AlphaFoldDB" id="A0A367CDC1"/>
<dbReference type="SMART" id="SM00072">
    <property type="entry name" value="GuKc"/>
    <property type="match status" value="1"/>
</dbReference>
<evidence type="ECO:0000256" key="1">
    <source>
        <dbReference type="ARBA" id="ARBA00003531"/>
    </source>
</evidence>
<name>A0A367CDC1_9ENTE</name>
<proteinExistence type="predicted"/>
<dbReference type="PANTHER" id="PTHR23117">
    <property type="entry name" value="GUANYLATE KINASE-RELATED"/>
    <property type="match status" value="1"/>
</dbReference>
<dbReference type="InterPro" id="IPR027417">
    <property type="entry name" value="P-loop_NTPase"/>
</dbReference>
<dbReference type="GO" id="GO:0005829">
    <property type="term" value="C:cytosol"/>
    <property type="evidence" value="ECO:0007669"/>
    <property type="project" value="TreeGrafter"/>
</dbReference>
<comment type="catalytic activity">
    <reaction evidence="3">
        <text>GMP + ATP = GDP + ADP</text>
        <dbReference type="Rhea" id="RHEA:20780"/>
        <dbReference type="ChEBI" id="CHEBI:30616"/>
        <dbReference type="ChEBI" id="CHEBI:58115"/>
        <dbReference type="ChEBI" id="CHEBI:58189"/>
        <dbReference type="ChEBI" id="CHEBI:456216"/>
        <dbReference type="EC" id="2.7.4.8"/>
    </reaction>
</comment>
<comment type="function">
    <text evidence="1">Essential for recycling GMP and indirectly, cGMP.</text>
</comment>
<dbReference type="InterPro" id="IPR008145">
    <property type="entry name" value="GK/Ca_channel_bsu"/>
</dbReference>
<dbReference type="STRING" id="53345.LIU_08340"/>
<dbReference type="Pfam" id="PF00625">
    <property type="entry name" value="Guanylate_kin"/>
    <property type="match status" value="1"/>
</dbReference>
<dbReference type="GO" id="GO:0004385">
    <property type="term" value="F:GMP kinase activity"/>
    <property type="evidence" value="ECO:0007669"/>
    <property type="project" value="UniProtKB-EC"/>
</dbReference>
<comment type="caution">
    <text evidence="5">The sequence shown here is derived from an EMBL/GenBank/DDBJ whole genome shotgun (WGS) entry which is preliminary data.</text>
</comment>
<gene>
    <name evidence="5" type="ORF">EA71_01401</name>
</gene>
<organism evidence="5 6">
    <name type="scientific">Enterococcus durans</name>
    <dbReference type="NCBI Taxonomy" id="53345"/>
    <lineage>
        <taxon>Bacteria</taxon>
        <taxon>Bacillati</taxon>
        <taxon>Bacillota</taxon>
        <taxon>Bacilli</taxon>
        <taxon>Lactobacillales</taxon>
        <taxon>Enterococcaceae</taxon>
        <taxon>Enterococcus</taxon>
    </lineage>
</organism>